<dbReference type="RefSeq" id="WP_146939936.1">
    <property type="nucleotide sequence ID" value="NZ_BJYJ01000002.1"/>
</dbReference>
<feature type="chain" id="PRO_5021966739" description="DUF3887 domain-containing protein" evidence="1">
    <location>
        <begin position="19"/>
        <end position="388"/>
    </location>
</feature>
<evidence type="ECO:0000256" key="1">
    <source>
        <dbReference type="SAM" id="SignalP"/>
    </source>
</evidence>
<evidence type="ECO:0000313" key="3">
    <source>
        <dbReference type="Proteomes" id="UP000321863"/>
    </source>
</evidence>
<name>A0A511YIQ8_9FLAO</name>
<dbReference type="OrthoDB" id="1326180at2"/>
<dbReference type="Proteomes" id="UP000321863">
    <property type="component" value="Unassembled WGS sequence"/>
</dbReference>
<proteinExistence type="predicted"/>
<organism evidence="2 3">
    <name type="scientific">Chryseobacterium hagamense</name>
    <dbReference type="NCBI Taxonomy" id="395935"/>
    <lineage>
        <taxon>Bacteria</taxon>
        <taxon>Pseudomonadati</taxon>
        <taxon>Bacteroidota</taxon>
        <taxon>Flavobacteriia</taxon>
        <taxon>Flavobacteriales</taxon>
        <taxon>Weeksellaceae</taxon>
        <taxon>Chryseobacterium group</taxon>
        <taxon>Chryseobacterium</taxon>
    </lineage>
</organism>
<evidence type="ECO:0008006" key="4">
    <source>
        <dbReference type="Google" id="ProtNLM"/>
    </source>
</evidence>
<dbReference type="EMBL" id="BJYJ01000002">
    <property type="protein sequence ID" value="GEN75063.1"/>
    <property type="molecule type" value="Genomic_DNA"/>
</dbReference>
<keyword evidence="1" id="KW-0732">Signal</keyword>
<evidence type="ECO:0000313" key="2">
    <source>
        <dbReference type="EMBL" id="GEN75063.1"/>
    </source>
</evidence>
<reference evidence="2 3" key="1">
    <citation type="submission" date="2019-07" db="EMBL/GenBank/DDBJ databases">
        <title>Whole genome shotgun sequence of Chryseobacterium hagamense NBRC 105253.</title>
        <authorList>
            <person name="Hosoyama A."/>
            <person name="Uohara A."/>
            <person name="Ohji S."/>
            <person name="Ichikawa N."/>
        </authorList>
    </citation>
    <scope>NUCLEOTIDE SEQUENCE [LARGE SCALE GENOMIC DNA]</scope>
    <source>
        <strain evidence="2 3">NBRC 105253</strain>
    </source>
</reference>
<protein>
    <recommendedName>
        <fullName evidence="4">DUF3887 domain-containing protein</fullName>
    </recommendedName>
</protein>
<sequence>MKKIITILCLIISYNAFCQEKDTVNLADESVKNEAKRIISDEITDKKSANWQDVIANYFQLALKNLGEKNQKFELKTTLFNLKAQADKDLWIDYNYEKEKFSRNFQIEAGLSLKENNKINVFTYGFGWSFDGRDRSMNVLVNKKSAIIFDNYRQDLTDAKEAYMYYIEKTEGENLTEEKMSIIREIEDNHKLNENKIKIIPLSEFPEDFRRFLSKKYENYAENFLKQNKADIEEIERKPYFFIGVNNSLNDQSKILDNYKIHAIYLQGIKTNNIKMEMDFRNSYKVFDSIATVAYKRKEFSSQLGLNISVMSKNEISFLELKPNFEFKRIFSGLMEDEKNNQFLANADVRLRVLKNLWVPLILKYDVNNGKFFGFLNISFNFKGVQNE</sequence>
<feature type="signal peptide" evidence="1">
    <location>
        <begin position="1"/>
        <end position="18"/>
    </location>
</feature>
<accession>A0A511YIQ8</accession>
<comment type="caution">
    <text evidence="2">The sequence shown here is derived from an EMBL/GenBank/DDBJ whole genome shotgun (WGS) entry which is preliminary data.</text>
</comment>
<gene>
    <name evidence="2" type="ORF">CHA01nite_08030</name>
</gene>
<keyword evidence="3" id="KW-1185">Reference proteome</keyword>
<dbReference type="AlphaFoldDB" id="A0A511YIQ8"/>